<sequence length="49" mass="5636">MRGKKRFSFRETGPLYLVIVVSETSYSSTGTSSILTYCFFYITSFYTIS</sequence>
<geneLocation type="chloroplast" evidence="1"/>
<protein>
    <submittedName>
        <fullName evidence="1">ORF49a</fullName>
    </submittedName>
</protein>
<organism evidence="1">
    <name type="scientific">Pinus thunbergii</name>
    <name type="common">Japanese black pine</name>
    <name type="synonym">Pinus thunbergiana</name>
    <dbReference type="NCBI Taxonomy" id="3350"/>
    <lineage>
        <taxon>Eukaryota</taxon>
        <taxon>Viridiplantae</taxon>
        <taxon>Streptophyta</taxon>
        <taxon>Embryophyta</taxon>
        <taxon>Tracheophyta</taxon>
        <taxon>Spermatophyta</taxon>
        <taxon>Pinopsida</taxon>
        <taxon>Pinidae</taxon>
        <taxon>Conifers I</taxon>
        <taxon>Pinales</taxon>
        <taxon>Pinaceae</taxon>
        <taxon>Pinus</taxon>
        <taxon>Pinus subgen. Pinus</taxon>
    </lineage>
</organism>
<reference evidence="1" key="2">
    <citation type="journal article" date="1994" name="Curr. Genet.">
        <title>A new gene encoding tRNA(Pro) (GGG) is present in the chloroplast genome of black pine: a compilation of 32 tRNA genes from black pine chloroplasts.</title>
        <authorList>
            <person name="Tsudzuki J."/>
            <person name="Ito S."/>
            <person name="Tsudzuki T."/>
            <person name="Wakasugi T."/>
            <person name="Sugiura M."/>
        </authorList>
    </citation>
    <scope>NUCLEOTIDE SEQUENCE</scope>
</reference>
<name>Q32951_PINTH</name>
<dbReference type="EMBL" id="D17510">
    <property type="protein sequence ID" value="BAA04361.1"/>
    <property type="molecule type" value="Genomic_DNA"/>
</dbReference>
<evidence type="ECO:0000313" key="1">
    <source>
        <dbReference type="EMBL" id="BAA04361.1"/>
    </source>
</evidence>
<keyword evidence="1" id="KW-0934">Plastid</keyword>
<proteinExistence type="predicted"/>
<keyword evidence="1" id="KW-0150">Chloroplast</keyword>
<accession>Q32951</accession>
<reference evidence="1" key="3">
    <citation type="journal article" date="1994" name="Proc. Natl. Acad. Sci. U.S.A.">
        <title>Loss of all ndh genes as determined by sequencing the entire chloroplast genome of the black pine Pinus thunbergii.</title>
        <authorList>
            <person name="Wakasugi T."/>
            <person name="Tsudzuki J."/>
            <person name="Ito S."/>
            <person name="Nakashima K."/>
            <person name="Tsudzuki T."/>
            <person name="Sugiura M."/>
        </authorList>
    </citation>
    <scope>NUCLEOTIDE SEQUENCE</scope>
</reference>
<reference evidence="1" key="1">
    <citation type="journal article" date="1993" name="Mol. Gen. Genet.">
        <title>Chloroplast DNA of black pine retains a residual inverted repeat lacking rRNA genes: nucleotide sequences of trnQ, trnK, psbA, trnI and trnH and the absence of rps16.</title>
        <authorList>
            <person name="Tsudzuki J."/>
            <person name="Nakashima K."/>
            <person name="Tsudzuki T."/>
            <person name="Hiratsuka J."/>
            <person name="Shibata M."/>
            <person name="Wakasugi T."/>
            <person name="Sugiura M."/>
        </authorList>
    </citation>
    <scope>NUCLEOTIDE SEQUENCE</scope>
</reference>
<dbReference type="PIR" id="T07483">
    <property type="entry name" value="T07483"/>
</dbReference>
<dbReference type="AlphaFoldDB" id="Q32951"/>